<comment type="function">
    <text evidence="11">Catalyzes the ATP-dependent conversion of 7-carboxy-7-deazaguanine (CDG) to 7-cyano-7-deazaguanine (preQ(0)).</text>
</comment>
<dbReference type="PANTHER" id="PTHR42914:SF1">
    <property type="entry name" value="7-CYANO-7-DEAZAGUANINE SYNTHASE"/>
    <property type="match status" value="1"/>
</dbReference>
<dbReference type="PANTHER" id="PTHR42914">
    <property type="entry name" value="7-CYANO-7-DEAZAGUANINE SYNTHASE"/>
    <property type="match status" value="1"/>
</dbReference>
<dbReference type="GO" id="GO:0008616">
    <property type="term" value="P:tRNA queuosine(34) biosynthetic process"/>
    <property type="evidence" value="ECO:0007669"/>
    <property type="project" value="UniProtKB-UniRule"/>
</dbReference>
<dbReference type="EMBL" id="FUXE01000009">
    <property type="protein sequence ID" value="SJZ74679.1"/>
    <property type="molecule type" value="Genomic_DNA"/>
</dbReference>
<dbReference type="Gene3D" id="3.40.50.620">
    <property type="entry name" value="HUPs"/>
    <property type="match status" value="1"/>
</dbReference>
<dbReference type="RefSeq" id="WP_078736939.1">
    <property type="nucleotide sequence ID" value="NZ_FUXE01000009.1"/>
</dbReference>
<organism evidence="12 13">
    <name type="scientific">Porphyromonas circumdentaria</name>
    <dbReference type="NCBI Taxonomy" id="29524"/>
    <lineage>
        <taxon>Bacteria</taxon>
        <taxon>Pseudomonadati</taxon>
        <taxon>Bacteroidota</taxon>
        <taxon>Bacteroidia</taxon>
        <taxon>Bacteroidales</taxon>
        <taxon>Porphyromonadaceae</taxon>
        <taxon>Porphyromonas</taxon>
    </lineage>
</organism>
<keyword evidence="13" id="KW-1185">Reference proteome</keyword>
<dbReference type="HAMAP" id="MF_01633">
    <property type="entry name" value="QueC"/>
    <property type="match status" value="1"/>
</dbReference>
<evidence type="ECO:0000256" key="7">
    <source>
        <dbReference type="ARBA" id="ARBA00022840"/>
    </source>
</evidence>
<keyword evidence="2 11" id="KW-0436">Ligase</keyword>
<feature type="binding site" evidence="11">
    <location>
        <position position="188"/>
    </location>
    <ligand>
        <name>Zn(2+)</name>
        <dbReference type="ChEBI" id="CHEBI:29105"/>
    </ligand>
</feature>
<evidence type="ECO:0000256" key="11">
    <source>
        <dbReference type="HAMAP-Rule" id="MF_01633"/>
    </source>
</evidence>
<evidence type="ECO:0000256" key="9">
    <source>
        <dbReference type="ARBA" id="ARBA00039149"/>
    </source>
</evidence>
<dbReference type="GO" id="GO:0016879">
    <property type="term" value="F:ligase activity, forming carbon-nitrogen bonds"/>
    <property type="evidence" value="ECO:0007669"/>
    <property type="project" value="UniProtKB-UniRule"/>
</dbReference>
<sequence length="222" mass="24679">MLHNGKKDGLIVLSGGLDSTTLLYDYKEEIALALTFDYGSKHNASEIPCAERHCRLLSIPHITIPLDFMGRYFRSDLLLSGGKIPQGVYTEENMKSTVVPFRNGIMLSIAAGLAESRNLDRIFIANHFGDHAIYPDCRASFIEPMMKSIEEGTSNRIQLCAPYTHLNKDQIVSIGSRIGIDYTDTWSCYEGGAIQCGRCATCQERKEAFIKAGVTDPTVYKE</sequence>
<dbReference type="CDD" id="cd01995">
    <property type="entry name" value="QueC-like"/>
    <property type="match status" value="1"/>
</dbReference>
<accession>A0A1T4N5U8</accession>
<comment type="cofactor">
    <cofactor evidence="11">
        <name>Zn(2+)</name>
        <dbReference type="ChEBI" id="CHEBI:29105"/>
    </cofactor>
    <text evidence="11">Binds 1 zinc ion per subunit.</text>
</comment>
<evidence type="ECO:0000256" key="8">
    <source>
        <dbReference type="ARBA" id="ARBA00037993"/>
    </source>
</evidence>
<dbReference type="STRING" id="29524.SAMN02745171_01014"/>
<evidence type="ECO:0000256" key="6">
    <source>
        <dbReference type="ARBA" id="ARBA00022833"/>
    </source>
</evidence>
<comment type="pathway">
    <text evidence="1 11">Purine metabolism; 7-cyano-7-deazaguanine biosynthesis.</text>
</comment>
<evidence type="ECO:0000256" key="10">
    <source>
        <dbReference type="ARBA" id="ARBA00047890"/>
    </source>
</evidence>
<evidence type="ECO:0000256" key="4">
    <source>
        <dbReference type="ARBA" id="ARBA00022741"/>
    </source>
</evidence>
<evidence type="ECO:0000256" key="1">
    <source>
        <dbReference type="ARBA" id="ARBA00005061"/>
    </source>
</evidence>
<dbReference type="InterPro" id="IPR018317">
    <property type="entry name" value="QueC"/>
</dbReference>
<dbReference type="PIRSF" id="PIRSF006293">
    <property type="entry name" value="ExsB"/>
    <property type="match status" value="1"/>
</dbReference>
<keyword evidence="6 11" id="KW-0862">Zinc</keyword>
<dbReference type="Pfam" id="PF06508">
    <property type="entry name" value="QueC"/>
    <property type="match status" value="1"/>
</dbReference>
<keyword evidence="7 11" id="KW-0067">ATP-binding</keyword>
<proteinExistence type="inferred from homology"/>
<evidence type="ECO:0000256" key="3">
    <source>
        <dbReference type="ARBA" id="ARBA00022723"/>
    </source>
</evidence>
<dbReference type="GO" id="GO:0008270">
    <property type="term" value="F:zinc ion binding"/>
    <property type="evidence" value="ECO:0007669"/>
    <property type="project" value="UniProtKB-UniRule"/>
</dbReference>
<dbReference type="EC" id="6.3.4.20" evidence="9 11"/>
<keyword evidence="4 11" id="KW-0547">Nucleotide-binding</keyword>
<dbReference type="InterPro" id="IPR014729">
    <property type="entry name" value="Rossmann-like_a/b/a_fold"/>
</dbReference>
<comment type="similarity">
    <text evidence="8 11">Belongs to the QueC family.</text>
</comment>
<reference evidence="13" key="1">
    <citation type="submission" date="2017-02" db="EMBL/GenBank/DDBJ databases">
        <authorList>
            <person name="Varghese N."/>
            <person name="Submissions S."/>
        </authorList>
    </citation>
    <scope>NUCLEOTIDE SEQUENCE [LARGE SCALE GENOMIC DNA]</scope>
    <source>
        <strain evidence="13">ATCC 51356</strain>
    </source>
</reference>
<keyword evidence="3 11" id="KW-0479">Metal-binding</keyword>
<feature type="binding site" evidence="11">
    <location>
        <position position="202"/>
    </location>
    <ligand>
        <name>Zn(2+)</name>
        <dbReference type="ChEBI" id="CHEBI:29105"/>
    </ligand>
</feature>
<feature type="binding site" evidence="11">
    <location>
        <position position="196"/>
    </location>
    <ligand>
        <name>Zn(2+)</name>
        <dbReference type="ChEBI" id="CHEBI:29105"/>
    </ligand>
</feature>
<dbReference type="Proteomes" id="UP000190121">
    <property type="component" value="Unassembled WGS sequence"/>
</dbReference>
<dbReference type="OrthoDB" id="9789567at2"/>
<evidence type="ECO:0000256" key="5">
    <source>
        <dbReference type="ARBA" id="ARBA00022785"/>
    </source>
</evidence>
<comment type="catalytic activity">
    <reaction evidence="10 11">
        <text>7-carboxy-7-carbaguanine + NH4(+) + 2 ATP = 7-cyano-7-carbaguanine + 2 AMP + 2 diphosphate + 2 H(+)</text>
        <dbReference type="Rhea" id="RHEA:27982"/>
        <dbReference type="ChEBI" id="CHEBI:15378"/>
        <dbReference type="ChEBI" id="CHEBI:28938"/>
        <dbReference type="ChEBI" id="CHEBI:30616"/>
        <dbReference type="ChEBI" id="CHEBI:33019"/>
        <dbReference type="ChEBI" id="CHEBI:45075"/>
        <dbReference type="ChEBI" id="CHEBI:61036"/>
        <dbReference type="ChEBI" id="CHEBI:456215"/>
        <dbReference type="EC" id="6.3.4.20"/>
    </reaction>
</comment>
<feature type="binding site" evidence="11">
    <location>
        <begin position="13"/>
        <end position="23"/>
    </location>
    <ligand>
        <name>ATP</name>
        <dbReference type="ChEBI" id="CHEBI:30616"/>
    </ligand>
</feature>
<evidence type="ECO:0000313" key="13">
    <source>
        <dbReference type="Proteomes" id="UP000190121"/>
    </source>
</evidence>
<dbReference type="AlphaFoldDB" id="A0A1T4N5U8"/>
<gene>
    <name evidence="11" type="primary">queC</name>
    <name evidence="12" type="ORF">SAMN02745171_01014</name>
</gene>
<evidence type="ECO:0000256" key="2">
    <source>
        <dbReference type="ARBA" id="ARBA00022598"/>
    </source>
</evidence>
<keyword evidence="5 11" id="KW-0671">Queuosine biosynthesis</keyword>
<dbReference type="UniPathway" id="UPA00391"/>
<feature type="binding site" evidence="11">
    <location>
        <position position="199"/>
    </location>
    <ligand>
        <name>Zn(2+)</name>
        <dbReference type="ChEBI" id="CHEBI:29105"/>
    </ligand>
</feature>
<dbReference type="GO" id="GO:0005524">
    <property type="term" value="F:ATP binding"/>
    <property type="evidence" value="ECO:0007669"/>
    <property type="project" value="UniProtKB-UniRule"/>
</dbReference>
<dbReference type="SUPFAM" id="SSF52402">
    <property type="entry name" value="Adenine nucleotide alpha hydrolases-like"/>
    <property type="match status" value="1"/>
</dbReference>
<evidence type="ECO:0000313" key="12">
    <source>
        <dbReference type="EMBL" id="SJZ74679.1"/>
    </source>
</evidence>
<protein>
    <recommendedName>
        <fullName evidence="9 11">7-cyano-7-deazaguanine synthase</fullName>
        <ecNumber evidence="9 11">6.3.4.20</ecNumber>
    </recommendedName>
    <alternativeName>
        <fullName evidence="11">7-cyano-7-carbaguanine synthase</fullName>
    </alternativeName>
    <alternativeName>
        <fullName evidence="11">PreQ(0) synthase</fullName>
    </alternativeName>
    <alternativeName>
        <fullName evidence="11">Queuosine biosynthesis protein QueC</fullName>
    </alternativeName>
</protein>
<name>A0A1T4N5U8_9PORP</name>
<dbReference type="NCBIfam" id="TIGR00364">
    <property type="entry name" value="7-cyano-7-deazaguanine synthase QueC"/>
    <property type="match status" value="1"/>
</dbReference>